<dbReference type="GO" id="GO:0005524">
    <property type="term" value="F:ATP binding"/>
    <property type="evidence" value="ECO:0007669"/>
    <property type="project" value="UniProtKB-KW"/>
</dbReference>
<evidence type="ECO:0000259" key="9">
    <source>
        <dbReference type="Pfam" id="PF23247"/>
    </source>
</evidence>
<dbReference type="GO" id="GO:0043531">
    <property type="term" value="F:ADP binding"/>
    <property type="evidence" value="ECO:0007669"/>
    <property type="project" value="InterPro"/>
</dbReference>
<dbReference type="InterPro" id="IPR001611">
    <property type="entry name" value="Leu-rich_rpt"/>
</dbReference>
<dbReference type="InterPro" id="IPR032675">
    <property type="entry name" value="LRR_dom_sf"/>
</dbReference>
<dbReference type="InterPro" id="IPR027417">
    <property type="entry name" value="P-loop_NTPase"/>
</dbReference>
<dbReference type="Pfam" id="PF00931">
    <property type="entry name" value="NB-ARC"/>
    <property type="match status" value="1"/>
</dbReference>
<dbReference type="SUPFAM" id="SSF52058">
    <property type="entry name" value="L domain-like"/>
    <property type="match status" value="1"/>
</dbReference>
<dbReference type="Gene3D" id="3.40.50.300">
    <property type="entry name" value="P-loop containing nucleotide triphosphate hydrolases"/>
    <property type="match status" value="1"/>
</dbReference>
<evidence type="ECO:0000259" key="10">
    <source>
        <dbReference type="Pfam" id="PF23559"/>
    </source>
</evidence>
<dbReference type="InterPro" id="IPR042197">
    <property type="entry name" value="Apaf_helical"/>
</dbReference>
<protein>
    <recommendedName>
        <fullName evidence="14">NB-ARC domain-containing protein</fullName>
    </recommendedName>
</protein>
<dbReference type="SMART" id="SM00369">
    <property type="entry name" value="LRR_TYP"/>
    <property type="match status" value="3"/>
</dbReference>
<dbReference type="InterPro" id="IPR003591">
    <property type="entry name" value="Leu-rich_rpt_typical-subtyp"/>
</dbReference>
<dbReference type="Pfam" id="PF23247">
    <property type="entry name" value="LRR_RPS2"/>
    <property type="match status" value="1"/>
</dbReference>
<dbReference type="EMBL" id="JAUESC010000003">
    <property type="protein sequence ID" value="KAK0599104.1"/>
    <property type="molecule type" value="Genomic_DNA"/>
</dbReference>
<feature type="domain" description="Disease resistance R13L4/SHOC-2-like LRR" evidence="11">
    <location>
        <begin position="513"/>
        <end position="734"/>
    </location>
</feature>
<dbReference type="GO" id="GO:0006952">
    <property type="term" value="P:defense response"/>
    <property type="evidence" value="ECO:0007669"/>
    <property type="project" value="UniProtKB-KW"/>
</dbReference>
<sequence>MGNCISFSISCDKLFSGCQDYVVKKATYKHDLQENLFTLQKNLERVTETKKDVLINVEREERQQHIRRTEKVQGWLSRVEAAEDEVDKLNNDGPQEIDKLCLGGFCTNNLKSSNGFGERVTRMLEEVAALKTEGDQFTQVTEKRLEGLPDERPCEIMIGSESTFHEVWRRLVEDQVGIIGLCGMGGVGKTTLLKKINNRFREMPNDFTVIWVTVSRSPQIENIQNTIGRKIGLFDGSWGEKSIEDKATDILRILNQKKFALLLDDIWDRVDLETIGVPPPDSTNKSKVVFTTRRIGVCGIMRADQDIKVECLRHEDAWELFKSKVGDGTLNSHHEIPDLAEIVTEECGGLPLALVTVAPAMSRSNTPEEWDLAIDVLKRLAYEFSDMEDKVFHLLKFSYDHLHDNAIRSCFLYCSLFPENHPISRKELIDCWISEGILEDRNGMQNEGYRNINDLVRACLLEEAEDNCVKMHDVIRDMALWIATKVEKENGSFFVRTGIGLTEIPEIDEWESIRRMSVIENKIDSLVMIPTCPRLETLFLNSNDLKMISGNFFLSMPSLTVLNLSNNLSLTNLPSEISSLVSLQHLDLSRTAIKELPQELESLRELKCLNLERMSQLQTIPRRLISNFSKLQVLRLWKCGSSSRATDDSVLFNAEFLTEELLRLPHLNMLSITLKNDHAFEIFFNSGKLQNCTQSMCLQSLRHQNCLKALVTDLKKMDTLKIKDCERLAELQLDCSGVLGPTRETRGFRNLHTVKVSSCPKLRDLTWLVLAPNLKRLVVSSCSNIKDIFCDKEFADYPEKIKKSIPFAKLEFLEMQYLQNLKSIYWNAMPFRHLKKIKVIRCPKLEKLPLDCNSAKECKIVIEGEQDWWEKLQWVDPAIQNVFSPCFTSSW</sequence>
<evidence type="ECO:0000313" key="13">
    <source>
        <dbReference type="Proteomes" id="UP001168877"/>
    </source>
</evidence>
<comment type="similarity">
    <text evidence="1">Belongs to the disease resistance NB-LRR family.</text>
</comment>
<keyword evidence="13" id="KW-1185">Reference proteome</keyword>
<evidence type="ECO:0000256" key="5">
    <source>
        <dbReference type="ARBA" id="ARBA00022821"/>
    </source>
</evidence>
<dbReference type="FunFam" id="3.40.50.300:FF:001091">
    <property type="entry name" value="Probable disease resistance protein At1g61300"/>
    <property type="match status" value="1"/>
</dbReference>
<evidence type="ECO:0000256" key="1">
    <source>
        <dbReference type="ARBA" id="ARBA00008894"/>
    </source>
</evidence>
<dbReference type="Proteomes" id="UP001168877">
    <property type="component" value="Unassembled WGS sequence"/>
</dbReference>
<dbReference type="InterPro" id="IPR058922">
    <property type="entry name" value="WHD_DRP"/>
</dbReference>
<organism evidence="12 13">
    <name type="scientific">Acer saccharum</name>
    <name type="common">Sugar maple</name>
    <dbReference type="NCBI Taxonomy" id="4024"/>
    <lineage>
        <taxon>Eukaryota</taxon>
        <taxon>Viridiplantae</taxon>
        <taxon>Streptophyta</taxon>
        <taxon>Embryophyta</taxon>
        <taxon>Tracheophyta</taxon>
        <taxon>Spermatophyta</taxon>
        <taxon>Magnoliopsida</taxon>
        <taxon>eudicotyledons</taxon>
        <taxon>Gunneridae</taxon>
        <taxon>Pentapetalae</taxon>
        <taxon>rosids</taxon>
        <taxon>malvids</taxon>
        <taxon>Sapindales</taxon>
        <taxon>Sapindaceae</taxon>
        <taxon>Hippocastanoideae</taxon>
        <taxon>Acereae</taxon>
        <taxon>Acer</taxon>
    </lineage>
</organism>
<dbReference type="Pfam" id="PF23559">
    <property type="entry name" value="WHD_DRP"/>
    <property type="match status" value="1"/>
</dbReference>
<dbReference type="Gene3D" id="3.80.10.10">
    <property type="entry name" value="Ribonuclease Inhibitor"/>
    <property type="match status" value="2"/>
</dbReference>
<dbReference type="Gene3D" id="1.10.8.430">
    <property type="entry name" value="Helical domain of apoptotic protease-activating factors"/>
    <property type="match status" value="1"/>
</dbReference>
<evidence type="ECO:0008006" key="14">
    <source>
        <dbReference type="Google" id="ProtNLM"/>
    </source>
</evidence>
<evidence type="ECO:0000256" key="7">
    <source>
        <dbReference type="SAM" id="Coils"/>
    </source>
</evidence>
<keyword evidence="5" id="KW-0611">Plant defense</keyword>
<reference evidence="12" key="2">
    <citation type="submission" date="2023-06" db="EMBL/GenBank/DDBJ databases">
        <authorList>
            <person name="Swenson N.G."/>
            <person name="Wegrzyn J.L."/>
            <person name="Mcevoy S.L."/>
        </authorList>
    </citation>
    <scope>NUCLEOTIDE SEQUENCE</scope>
    <source>
        <strain evidence="12">NS2018</strain>
        <tissue evidence="12">Leaf</tissue>
    </source>
</reference>
<accession>A0AA39SVZ1</accession>
<dbReference type="SUPFAM" id="SSF52540">
    <property type="entry name" value="P-loop containing nucleoside triphosphate hydrolases"/>
    <property type="match status" value="1"/>
</dbReference>
<evidence type="ECO:0000313" key="12">
    <source>
        <dbReference type="EMBL" id="KAK0599104.1"/>
    </source>
</evidence>
<dbReference type="Pfam" id="PF23598">
    <property type="entry name" value="LRR_14"/>
    <property type="match status" value="1"/>
</dbReference>
<dbReference type="Gene3D" id="1.10.10.10">
    <property type="entry name" value="Winged helix-like DNA-binding domain superfamily/Winged helix DNA-binding domain"/>
    <property type="match status" value="1"/>
</dbReference>
<dbReference type="InterPro" id="IPR055414">
    <property type="entry name" value="LRR_R13L4/SHOC2-like"/>
</dbReference>
<reference evidence="12" key="1">
    <citation type="journal article" date="2022" name="Plant J.">
        <title>Strategies of tolerance reflected in two North American maple genomes.</title>
        <authorList>
            <person name="McEvoy S.L."/>
            <person name="Sezen U.U."/>
            <person name="Trouern-Trend A."/>
            <person name="McMahon S.M."/>
            <person name="Schaberg P.G."/>
            <person name="Yang J."/>
            <person name="Wegrzyn J.L."/>
            <person name="Swenson N.G."/>
        </authorList>
    </citation>
    <scope>NUCLEOTIDE SEQUENCE</scope>
    <source>
        <strain evidence="12">NS2018</strain>
    </source>
</reference>
<dbReference type="PRINTS" id="PR00364">
    <property type="entry name" value="DISEASERSIST"/>
</dbReference>
<evidence type="ECO:0000256" key="3">
    <source>
        <dbReference type="ARBA" id="ARBA00022737"/>
    </source>
</evidence>
<gene>
    <name evidence="12" type="ORF">LWI29_002411</name>
</gene>
<feature type="domain" description="Disease resistance protein At4g27190-like leucine-rich repeats" evidence="9">
    <location>
        <begin position="746"/>
        <end position="848"/>
    </location>
</feature>
<dbReference type="PROSITE" id="PS51450">
    <property type="entry name" value="LRR"/>
    <property type="match status" value="2"/>
</dbReference>
<evidence type="ECO:0000256" key="2">
    <source>
        <dbReference type="ARBA" id="ARBA00022614"/>
    </source>
</evidence>
<evidence type="ECO:0000256" key="6">
    <source>
        <dbReference type="ARBA" id="ARBA00022840"/>
    </source>
</evidence>
<name>A0AA39SVZ1_ACESA</name>
<keyword evidence="6" id="KW-0067">ATP-binding</keyword>
<evidence type="ECO:0000256" key="4">
    <source>
        <dbReference type="ARBA" id="ARBA00022741"/>
    </source>
</evidence>
<dbReference type="InterPro" id="IPR050905">
    <property type="entry name" value="Plant_NBS-LRR"/>
</dbReference>
<dbReference type="PANTHER" id="PTHR33463">
    <property type="entry name" value="NB-ARC DOMAIN-CONTAINING PROTEIN-RELATED"/>
    <property type="match status" value="1"/>
</dbReference>
<keyword evidence="3" id="KW-0677">Repeat</keyword>
<dbReference type="AlphaFoldDB" id="A0AA39SVZ1"/>
<feature type="domain" description="NB-ARC" evidence="8">
    <location>
        <begin position="161"/>
        <end position="329"/>
    </location>
</feature>
<keyword evidence="7" id="KW-0175">Coiled coil</keyword>
<keyword evidence="4" id="KW-0547">Nucleotide-binding</keyword>
<evidence type="ECO:0000259" key="8">
    <source>
        <dbReference type="Pfam" id="PF00931"/>
    </source>
</evidence>
<dbReference type="InterPro" id="IPR057135">
    <property type="entry name" value="At4g27190-like_LRR"/>
</dbReference>
<dbReference type="FunFam" id="1.10.10.10:FF:000322">
    <property type="entry name" value="Probable disease resistance protein At1g63360"/>
    <property type="match status" value="1"/>
</dbReference>
<evidence type="ECO:0000259" key="11">
    <source>
        <dbReference type="Pfam" id="PF23598"/>
    </source>
</evidence>
<dbReference type="InterPro" id="IPR002182">
    <property type="entry name" value="NB-ARC"/>
</dbReference>
<comment type="caution">
    <text evidence="12">The sequence shown here is derived from an EMBL/GenBank/DDBJ whole genome shotgun (WGS) entry which is preliminary data.</text>
</comment>
<feature type="domain" description="Disease resistance protein winged helix" evidence="10">
    <location>
        <begin position="416"/>
        <end position="479"/>
    </location>
</feature>
<keyword evidence="2" id="KW-0433">Leucine-rich repeat</keyword>
<feature type="coiled-coil region" evidence="7">
    <location>
        <begin position="29"/>
        <end position="92"/>
    </location>
</feature>
<proteinExistence type="inferred from homology"/>
<dbReference type="FunFam" id="1.10.8.430:FF:000003">
    <property type="entry name" value="Probable disease resistance protein At5g66910"/>
    <property type="match status" value="1"/>
</dbReference>
<dbReference type="PANTHER" id="PTHR33463:SF220">
    <property type="entry name" value="NB-ARC DOMAIN-CONTAINING PROTEIN"/>
    <property type="match status" value="1"/>
</dbReference>
<dbReference type="InterPro" id="IPR036388">
    <property type="entry name" value="WH-like_DNA-bd_sf"/>
</dbReference>